<dbReference type="RefSeq" id="WP_128152320.1">
    <property type="nucleotide sequence ID" value="NZ_SAVB01000039.1"/>
</dbReference>
<evidence type="ECO:0008006" key="4">
    <source>
        <dbReference type="Google" id="ProtNLM"/>
    </source>
</evidence>
<keyword evidence="3" id="KW-1185">Reference proteome</keyword>
<organism evidence="2 3">
    <name type="scientific">Paenirhodobacter ferrireducens</name>
    <dbReference type="NCBI Taxonomy" id="1215032"/>
    <lineage>
        <taxon>Bacteria</taxon>
        <taxon>Pseudomonadati</taxon>
        <taxon>Pseudomonadota</taxon>
        <taxon>Alphaproteobacteria</taxon>
        <taxon>Rhodobacterales</taxon>
        <taxon>Rhodobacter group</taxon>
        <taxon>Paenirhodobacter</taxon>
    </lineage>
</organism>
<comment type="caution">
    <text evidence="2">The sequence shown here is derived from an EMBL/GenBank/DDBJ whole genome shotgun (WGS) entry which is preliminary data.</text>
</comment>
<dbReference type="OrthoDB" id="7773569at2"/>
<dbReference type="Proteomes" id="UP000286594">
    <property type="component" value="Unassembled WGS sequence"/>
</dbReference>
<evidence type="ECO:0000256" key="1">
    <source>
        <dbReference type="SAM" id="SignalP"/>
    </source>
</evidence>
<accession>A0A443L4B9</accession>
<name>A0A443L4B9_9RHOB</name>
<sequence>MKYLITAALLAIATPGWAADWHFVASVEGGAEYWTFTNEMGSASPRRVLGNEIWIVRSDEANELDANGTCDFSNCIVRIMLDGQNAKAGEQVRIAFSNGEALEFQADGSDKLLSNFNAAGMGATNLFVHNIRQAKWVDVSFGTKQHRFSLAGSAEALDAIRPWLKRSN</sequence>
<gene>
    <name evidence="2" type="ORF">EOW65_19560</name>
</gene>
<reference evidence="2 3" key="1">
    <citation type="submission" date="2019-01" db="EMBL/GenBank/DDBJ databases">
        <title>Sinorhodobacter populi sp. nov. isolated from the symptomatic bark tissue of Populus euramericana canker.</title>
        <authorList>
            <person name="Xu G."/>
        </authorList>
    </citation>
    <scope>NUCLEOTIDE SEQUENCE [LARGE SCALE GENOMIC DNA]</scope>
    <source>
        <strain evidence="2 3">CCTCC AB2012026</strain>
    </source>
</reference>
<feature type="chain" id="PRO_5019028073" description="Invasion associated locus B family protein" evidence="1">
    <location>
        <begin position="19"/>
        <end position="168"/>
    </location>
</feature>
<proteinExistence type="predicted"/>
<dbReference type="EMBL" id="SAVB01000039">
    <property type="protein sequence ID" value="RWR44016.1"/>
    <property type="molecule type" value="Genomic_DNA"/>
</dbReference>
<protein>
    <recommendedName>
        <fullName evidence="4">Invasion associated locus B family protein</fullName>
    </recommendedName>
</protein>
<evidence type="ECO:0000313" key="2">
    <source>
        <dbReference type="EMBL" id="RWR44016.1"/>
    </source>
</evidence>
<feature type="signal peptide" evidence="1">
    <location>
        <begin position="1"/>
        <end position="18"/>
    </location>
</feature>
<evidence type="ECO:0000313" key="3">
    <source>
        <dbReference type="Proteomes" id="UP000286594"/>
    </source>
</evidence>
<keyword evidence="1" id="KW-0732">Signal</keyword>
<dbReference type="AlphaFoldDB" id="A0A443L4B9"/>